<dbReference type="Gene3D" id="1.10.287.130">
    <property type="match status" value="1"/>
</dbReference>
<keyword evidence="10" id="KW-1185">Reference proteome</keyword>
<gene>
    <name evidence="9" type="ORF">OV079_36265</name>
</gene>
<dbReference type="CDD" id="cd17546">
    <property type="entry name" value="REC_hyHK_CKI1_RcsC-like"/>
    <property type="match status" value="1"/>
</dbReference>
<dbReference type="InterPro" id="IPR036097">
    <property type="entry name" value="HisK_dim/P_sf"/>
</dbReference>
<evidence type="ECO:0000256" key="6">
    <source>
        <dbReference type="PROSITE-ProRule" id="PRU00169"/>
    </source>
</evidence>
<dbReference type="InterPro" id="IPR003594">
    <property type="entry name" value="HATPase_dom"/>
</dbReference>
<dbReference type="InterPro" id="IPR036890">
    <property type="entry name" value="HATPase_C_sf"/>
</dbReference>
<dbReference type="GO" id="GO:0000155">
    <property type="term" value="F:phosphorelay sensor kinase activity"/>
    <property type="evidence" value="ECO:0007669"/>
    <property type="project" value="InterPro"/>
</dbReference>
<dbReference type="SMART" id="SM00388">
    <property type="entry name" value="HisKA"/>
    <property type="match status" value="1"/>
</dbReference>
<evidence type="ECO:0000259" key="8">
    <source>
        <dbReference type="PROSITE" id="PS50110"/>
    </source>
</evidence>
<dbReference type="CDD" id="cd00075">
    <property type="entry name" value="HATPase"/>
    <property type="match status" value="1"/>
</dbReference>
<dbReference type="Pfam" id="PF02518">
    <property type="entry name" value="HATPase_c"/>
    <property type="match status" value="1"/>
</dbReference>
<dbReference type="SUPFAM" id="SSF52172">
    <property type="entry name" value="CheY-like"/>
    <property type="match status" value="1"/>
</dbReference>
<feature type="domain" description="Response regulatory" evidence="8">
    <location>
        <begin position="8"/>
        <end position="159"/>
    </location>
</feature>
<dbReference type="SUPFAM" id="SSF47384">
    <property type="entry name" value="Homodimeric domain of signal transducing histidine kinase"/>
    <property type="match status" value="1"/>
</dbReference>
<evidence type="ECO:0000256" key="2">
    <source>
        <dbReference type="ARBA" id="ARBA00012438"/>
    </source>
</evidence>
<dbReference type="InterPro" id="IPR003661">
    <property type="entry name" value="HisK_dim/P_dom"/>
</dbReference>
<dbReference type="EC" id="2.7.13.3" evidence="2"/>
<dbReference type="GO" id="GO:0005886">
    <property type="term" value="C:plasma membrane"/>
    <property type="evidence" value="ECO:0007669"/>
    <property type="project" value="TreeGrafter"/>
</dbReference>
<dbReference type="PRINTS" id="PR00344">
    <property type="entry name" value="BCTRLSENSOR"/>
</dbReference>
<dbReference type="InterPro" id="IPR001789">
    <property type="entry name" value="Sig_transdc_resp-reg_receiver"/>
</dbReference>
<dbReference type="EMBL" id="JAPNKE010000002">
    <property type="protein sequence ID" value="MCY1010929.1"/>
    <property type="molecule type" value="Genomic_DNA"/>
</dbReference>
<evidence type="ECO:0000256" key="5">
    <source>
        <dbReference type="ARBA" id="ARBA00022777"/>
    </source>
</evidence>
<proteinExistence type="predicted"/>
<protein>
    <recommendedName>
        <fullName evidence="2">histidine kinase</fullName>
        <ecNumber evidence="2">2.7.13.3</ecNumber>
    </recommendedName>
</protein>
<dbReference type="PROSITE" id="PS50110">
    <property type="entry name" value="RESPONSE_REGULATORY"/>
    <property type="match status" value="1"/>
</dbReference>
<evidence type="ECO:0000256" key="4">
    <source>
        <dbReference type="ARBA" id="ARBA00022679"/>
    </source>
</evidence>
<accession>A0A9X3EWQ0</accession>
<sequence length="530" mass="56925">MNAAYNTRILIVDDEEVVRDSIRESLLPPPRKDPALASAAAALFGDKPAATGSTASAELLVFEVDEAATGPEALAKVEAAIAAGRPYAVIFLDMRMPGWDGLRTAQRIRERDTRAELIFVTAYSDASLDEVIAKAGANVGYHCKPFAPEEIRQIATKGVHDWHKVRGLEALIEVIGGLRGGEREVNTLLHNILGQVVAMVGSDAALLGRTGPDGRFDPLFGVGAWQDPRRAGPVLGIVGSLTHRGPAGAVTLRDDLAIMHLESYRIAAALRETSSFDAEKVYLLELFLASAGQALENARLQERVVQTERLSALGGALAMIVHDLRTPLGNIQGLCDMIDEAVAVGRTDEVREYVPYVRESSHEAMSIVNDVLDFTREAAIERVSVRLGELGRQLRDKTRHLFKSDALELEVLVPTDEVVSVDAPRLQRGLVNLIKNACEALAKQRTPTPRVTATLRLDGDDAVFIVADNGPGIAPELTSRLFEPFATHGKSGGTGLGLAIVKRIAESHGGTLTVTSSPGGATFMVRVPRT</sequence>
<dbReference type="Gene3D" id="3.30.565.10">
    <property type="entry name" value="Histidine kinase-like ATPase, C-terminal domain"/>
    <property type="match status" value="1"/>
</dbReference>
<dbReference type="CDD" id="cd00082">
    <property type="entry name" value="HisKA"/>
    <property type="match status" value="1"/>
</dbReference>
<evidence type="ECO:0000256" key="3">
    <source>
        <dbReference type="ARBA" id="ARBA00022553"/>
    </source>
</evidence>
<dbReference type="Gene3D" id="3.40.50.2300">
    <property type="match status" value="1"/>
</dbReference>
<dbReference type="GO" id="GO:0009927">
    <property type="term" value="F:histidine phosphotransfer kinase activity"/>
    <property type="evidence" value="ECO:0007669"/>
    <property type="project" value="TreeGrafter"/>
</dbReference>
<dbReference type="Proteomes" id="UP001150924">
    <property type="component" value="Unassembled WGS sequence"/>
</dbReference>
<dbReference type="AlphaFoldDB" id="A0A9X3EWQ0"/>
<dbReference type="InterPro" id="IPR004358">
    <property type="entry name" value="Sig_transdc_His_kin-like_C"/>
</dbReference>
<dbReference type="InterPro" id="IPR005467">
    <property type="entry name" value="His_kinase_dom"/>
</dbReference>
<dbReference type="PROSITE" id="PS50109">
    <property type="entry name" value="HIS_KIN"/>
    <property type="match status" value="1"/>
</dbReference>
<keyword evidence="5 9" id="KW-0418">Kinase</keyword>
<comment type="catalytic activity">
    <reaction evidence="1">
        <text>ATP + protein L-histidine = ADP + protein N-phospho-L-histidine.</text>
        <dbReference type="EC" id="2.7.13.3"/>
    </reaction>
</comment>
<keyword evidence="4" id="KW-0808">Transferase</keyword>
<dbReference type="PANTHER" id="PTHR43047">
    <property type="entry name" value="TWO-COMPONENT HISTIDINE PROTEIN KINASE"/>
    <property type="match status" value="1"/>
</dbReference>
<evidence type="ECO:0000256" key="1">
    <source>
        <dbReference type="ARBA" id="ARBA00000085"/>
    </source>
</evidence>
<dbReference type="Pfam" id="PF00512">
    <property type="entry name" value="HisKA"/>
    <property type="match status" value="1"/>
</dbReference>
<dbReference type="InterPro" id="IPR011006">
    <property type="entry name" value="CheY-like_superfamily"/>
</dbReference>
<evidence type="ECO:0000313" key="9">
    <source>
        <dbReference type="EMBL" id="MCY1010929.1"/>
    </source>
</evidence>
<feature type="domain" description="Histidine kinase" evidence="7">
    <location>
        <begin position="319"/>
        <end position="530"/>
    </location>
</feature>
<organism evidence="9 10">
    <name type="scientific">Nannocystis pusilla</name>
    <dbReference type="NCBI Taxonomy" id="889268"/>
    <lineage>
        <taxon>Bacteria</taxon>
        <taxon>Pseudomonadati</taxon>
        <taxon>Myxococcota</taxon>
        <taxon>Polyangia</taxon>
        <taxon>Nannocystales</taxon>
        <taxon>Nannocystaceae</taxon>
        <taxon>Nannocystis</taxon>
    </lineage>
</organism>
<dbReference type="PANTHER" id="PTHR43047:SF72">
    <property type="entry name" value="OSMOSENSING HISTIDINE PROTEIN KINASE SLN1"/>
    <property type="match status" value="1"/>
</dbReference>
<comment type="caution">
    <text evidence="9">The sequence shown here is derived from an EMBL/GenBank/DDBJ whole genome shotgun (WGS) entry which is preliminary data.</text>
</comment>
<dbReference type="SMART" id="SM00387">
    <property type="entry name" value="HATPase_c"/>
    <property type="match status" value="1"/>
</dbReference>
<name>A0A9X3EWQ0_9BACT</name>
<keyword evidence="3 6" id="KW-0597">Phosphoprotein</keyword>
<evidence type="ECO:0000259" key="7">
    <source>
        <dbReference type="PROSITE" id="PS50109"/>
    </source>
</evidence>
<reference evidence="9" key="1">
    <citation type="submission" date="2022-11" db="EMBL/GenBank/DDBJ databases">
        <title>Minimal conservation of predation-associated metabolite biosynthetic gene clusters underscores biosynthetic potential of Myxococcota including descriptions for ten novel species: Archangium lansinium sp. nov., Myxococcus landrumus sp. nov., Nannocystis bai.</title>
        <authorList>
            <person name="Ahearne A."/>
            <person name="Stevens C."/>
            <person name="Phillips K."/>
        </authorList>
    </citation>
    <scope>NUCLEOTIDE SEQUENCE</scope>
    <source>
        <strain evidence="9">Na p29</strain>
    </source>
</reference>
<dbReference type="RefSeq" id="WP_267774081.1">
    <property type="nucleotide sequence ID" value="NZ_JAPNKE010000002.1"/>
</dbReference>
<dbReference type="SUPFAM" id="SSF55874">
    <property type="entry name" value="ATPase domain of HSP90 chaperone/DNA topoisomerase II/histidine kinase"/>
    <property type="match status" value="1"/>
</dbReference>
<evidence type="ECO:0000313" key="10">
    <source>
        <dbReference type="Proteomes" id="UP001150924"/>
    </source>
</evidence>
<feature type="modified residue" description="4-aspartylphosphate" evidence="6">
    <location>
        <position position="93"/>
    </location>
</feature>
<dbReference type="SMART" id="SM00448">
    <property type="entry name" value="REC"/>
    <property type="match status" value="1"/>
</dbReference>
<dbReference type="Pfam" id="PF00072">
    <property type="entry name" value="Response_reg"/>
    <property type="match status" value="1"/>
</dbReference>